<evidence type="ECO:0000256" key="1">
    <source>
        <dbReference type="ARBA" id="ARBA00004304"/>
    </source>
</evidence>
<keyword evidence="7 17" id="KW-0732">Signal</keyword>
<dbReference type="Gene3D" id="2.70.130.10">
    <property type="entry name" value="Mannose-6-phosphate receptor binding domain"/>
    <property type="match status" value="1"/>
</dbReference>
<evidence type="ECO:0000256" key="12">
    <source>
        <dbReference type="ARBA" id="ARBA00023136"/>
    </source>
</evidence>
<keyword evidence="6 16" id="KW-0812">Transmembrane</keyword>
<evidence type="ECO:0000259" key="18">
    <source>
        <dbReference type="PROSITE" id="PS51914"/>
    </source>
</evidence>
<keyword evidence="13" id="KW-1015">Disulfide bond</keyword>
<name>A0A0W0F3P6_MONRR</name>
<feature type="region of interest" description="Disordered" evidence="15">
    <location>
        <begin position="230"/>
        <end position="275"/>
    </location>
</feature>
<sequence length="410" mass="45225">MSTARAAILVLSCAWMALGLGIRSTSEIPCSFTIQNLKYDICPLLRSGVRHRRLLIPEDTPPTLTTNKYEIGLTGPLKRDATLPQDLQCPDGTWICLTGRNTFSETAATPTEFAHYTVSNMRPNHPSEPERILRVVPIAGGDLDMLRPTFKIINNGKNSTGKLQVALHGGMYNGKKQKAAFMFSCDRSKERAETVGGQLTSPSFSWTFNGTHAFEWRSFYACPEVAGNTDHDDSYPEKGGTDDDEDADSPPADPDSDSEKTEDGSGNGERDNAGNDKPLRDYSWLTLIPIIILLLATLFFIKVYRRIPQGNGLVLFSFSSTPSWSKTSWQVRKWLGRRLKLGKSDYEALGSSSDEDPGNESGQDYMRKYESFYAVYGQAGTGIGEGEDIPLTPSPRRSTFGYGTNSIPSK</sequence>
<dbReference type="PROSITE" id="PS51914">
    <property type="entry name" value="MRH"/>
    <property type="match status" value="1"/>
</dbReference>
<feature type="compositionally biased region" description="Polar residues" evidence="15">
    <location>
        <begin position="395"/>
        <end position="410"/>
    </location>
</feature>
<dbReference type="Proteomes" id="UP000054988">
    <property type="component" value="Unassembled WGS sequence"/>
</dbReference>
<feature type="region of interest" description="Disordered" evidence="15">
    <location>
        <begin position="385"/>
        <end position="410"/>
    </location>
</feature>
<keyword evidence="10" id="KW-0333">Golgi apparatus</keyword>
<evidence type="ECO:0000256" key="14">
    <source>
        <dbReference type="ARBA" id="ARBA00023329"/>
    </source>
</evidence>
<evidence type="ECO:0000256" key="3">
    <source>
        <dbReference type="ARBA" id="ARBA00004614"/>
    </source>
</evidence>
<keyword evidence="9" id="KW-0072">Autophagy</keyword>
<evidence type="ECO:0000256" key="13">
    <source>
        <dbReference type="ARBA" id="ARBA00023157"/>
    </source>
</evidence>
<feature type="transmembrane region" description="Helical" evidence="16">
    <location>
        <begin position="282"/>
        <end position="301"/>
    </location>
</feature>
<dbReference type="GO" id="GO:0006914">
    <property type="term" value="P:autophagy"/>
    <property type="evidence" value="ECO:0007669"/>
    <property type="project" value="UniProtKB-KW"/>
</dbReference>
<dbReference type="AlphaFoldDB" id="A0A0W0F3P6"/>
<accession>A0A0W0F3P6</accession>
<evidence type="ECO:0000256" key="2">
    <source>
        <dbReference type="ARBA" id="ARBA00004358"/>
    </source>
</evidence>
<evidence type="ECO:0000256" key="15">
    <source>
        <dbReference type="SAM" id="MobiDB-lite"/>
    </source>
</evidence>
<comment type="caution">
    <text evidence="19">The sequence shown here is derived from an EMBL/GenBank/DDBJ whole genome shotgun (WGS) entry which is preliminary data.</text>
</comment>
<keyword evidence="11" id="KW-0496">Mitochondrion</keyword>
<evidence type="ECO:0000256" key="7">
    <source>
        <dbReference type="ARBA" id="ARBA00022729"/>
    </source>
</evidence>
<feature type="compositionally biased region" description="Basic and acidic residues" evidence="15">
    <location>
        <begin position="230"/>
        <end position="241"/>
    </location>
</feature>
<gene>
    <name evidence="19" type="ORF">WG66_16552</name>
</gene>
<dbReference type="SUPFAM" id="SSF50911">
    <property type="entry name" value="Mannose 6-phosphate receptor domain"/>
    <property type="match status" value="1"/>
</dbReference>
<evidence type="ECO:0000256" key="17">
    <source>
        <dbReference type="SAM" id="SignalP"/>
    </source>
</evidence>
<dbReference type="GO" id="GO:0030659">
    <property type="term" value="C:cytoplasmic vesicle membrane"/>
    <property type="evidence" value="ECO:0007669"/>
    <property type="project" value="UniProtKB-SubCell"/>
</dbReference>
<evidence type="ECO:0000256" key="4">
    <source>
        <dbReference type="ARBA" id="ARBA00005363"/>
    </source>
</evidence>
<evidence type="ECO:0000256" key="5">
    <source>
        <dbReference type="ARBA" id="ARBA00013776"/>
    </source>
</evidence>
<keyword evidence="12 16" id="KW-0472">Membrane</keyword>
<keyword evidence="8 16" id="KW-1133">Transmembrane helix</keyword>
<evidence type="ECO:0000313" key="19">
    <source>
        <dbReference type="EMBL" id="KTB30852.1"/>
    </source>
</evidence>
<dbReference type="eggNOG" id="ENOG502SV1B">
    <property type="taxonomic scope" value="Eukaryota"/>
</dbReference>
<feature type="signal peptide" evidence="17">
    <location>
        <begin position="1"/>
        <end position="19"/>
    </location>
</feature>
<dbReference type="InterPro" id="IPR018939">
    <property type="entry name" value="Autophagy-rel_prot_27"/>
</dbReference>
<dbReference type="GO" id="GO:0031966">
    <property type="term" value="C:mitochondrial membrane"/>
    <property type="evidence" value="ECO:0007669"/>
    <property type="project" value="UniProtKB-SubCell"/>
</dbReference>
<comment type="subcellular location">
    <subcellularLocation>
        <location evidence="2">Cytoplasmic vesicle membrane</location>
        <topology evidence="2">Single-pass type I membrane protein</topology>
    </subcellularLocation>
    <subcellularLocation>
        <location evidence="3">Golgi apparatus membrane</location>
        <topology evidence="3">Single-pass type I membrane protein</topology>
    </subcellularLocation>
    <subcellularLocation>
        <location evidence="1">Mitochondrion membrane</location>
        <topology evidence="1">Single-pass membrane protein</topology>
    </subcellularLocation>
</comment>
<dbReference type="EMBL" id="LATX01002361">
    <property type="protein sequence ID" value="KTB30852.1"/>
    <property type="molecule type" value="Genomic_DNA"/>
</dbReference>
<evidence type="ECO:0000256" key="11">
    <source>
        <dbReference type="ARBA" id="ARBA00023128"/>
    </source>
</evidence>
<evidence type="ECO:0000313" key="20">
    <source>
        <dbReference type="Proteomes" id="UP000054988"/>
    </source>
</evidence>
<feature type="domain" description="MRH" evidence="18">
    <location>
        <begin position="28"/>
        <end position="224"/>
    </location>
</feature>
<comment type="similarity">
    <text evidence="4">Belongs to the ATG27 family.</text>
</comment>
<evidence type="ECO:0000256" key="6">
    <source>
        <dbReference type="ARBA" id="ARBA00022692"/>
    </source>
</evidence>
<evidence type="ECO:0000256" key="9">
    <source>
        <dbReference type="ARBA" id="ARBA00023006"/>
    </source>
</evidence>
<dbReference type="GO" id="GO:0000139">
    <property type="term" value="C:Golgi membrane"/>
    <property type="evidence" value="ECO:0007669"/>
    <property type="project" value="UniProtKB-SubCell"/>
</dbReference>
<evidence type="ECO:0000256" key="10">
    <source>
        <dbReference type="ARBA" id="ARBA00023034"/>
    </source>
</evidence>
<reference evidence="19 20" key="1">
    <citation type="submission" date="2015-12" db="EMBL/GenBank/DDBJ databases">
        <title>Draft genome sequence of Moniliophthora roreri, the causal agent of frosty pod rot of cacao.</title>
        <authorList>
            <person name="Aime M.C."/>
            <person name="Diaz-Valderrama J.R."/>
            <person name="Kijpornyongpan T."/>
            <person name="Phillips-Mora W."/>
        </authorList>
    </citation>
    <scope>NUCLEOTIDE SEQUENCE [LARGE SCALE GENOMIC DNA]</scope>
    <source>
        <strain evidence="19 20">MCA 2952</strain>
    </source>
</reference>
<dbReference type="Pfam" id="PF09451">
    <property type="entry name" value="ATG27"/>
    <property type="match status" value="1"/>
</dbReference>
<dbReference type="InterPro" id="IPR009011">
    <property type="entry name" value="Man6P_isomerase_rcpt-bd_dom_sf"/>
</dbReference>
<dbReference type="InterPro" id="IPR044865">
    <property type="entry name" value="MRH_dom"/>
</dbReference>
<feature type="chain" id="PRO_5006901413" description="Autophagy-related protein 27" evidence="17">
    <location>
        <begin position="20"/>
        <end position="410"/>
    </location>
</feature>
<keyword evidence="14" id="KW-0968">Cytoplasmic vesicle</keyword>
<protein>
    <recommendedName>
        <fullName evidence="5">Autophagy-related protein 27</fullName>
    </recommendedName>
</protein>
<feature type="compositionally biased region" description="Basic and acidic residues" evidence="15">
    <location>
        <begin position="257"/>
        <end position="275"/>
    </location>
</feature>
<evidence type="ECO:0000256" key="16">
    <source>
        <dbReference type="SAM" id="Phobius"/>
    </source>
</evidence>
<proteinExistence type="inferred from homology"/>
<evidence type="ECO:0000256" key="8">
    <source>
        <dbReference type="ARBA" id="ARBA00022989"/>
    </source>
</evidence>
<organism evidence="19 20">
    <name type="scientific">Moniliophthora roreri</name>
    <name type="common">Frosty pod rot fungus</name>
    <name type="synonym">Monilia roreri</name>
    <dbReference type="NCBI Taxonomy" id="221103"/>
    <lineage>
        <taxon>Eukaryota</taxon>
        <taxon>Fungi</taxon>
        <taxon>Dikarya</taxon>
        <taxon>Basidiomycota</taxon>
        <taxon>Agaricomycotina</taxon>
        <taxon>Agaricomycetes</taxon>
        <taxon>Agaricomycetidae</taxon>
        <taxon>Agaricales</taxon>
        <taxon>Marasmiineae</taxon>
        <taxon>Marasmiaceae</taxon>
        <taxon>Moniliophthora</taxon>
    </lineage>
</organism>